<feature type="domain" description="HTH cro/C1-type" evidence="2">
    <location>
        <begin position="36"/>
        <end position="90"/>
    </location>
</feature>
<sequence length="90" mass="10491">LKWRTFEQVFGKYRNNKEFQRGYNEEMIRIRLANQIRKIRNNKKLTQKAVAKRSGMPQSVIARMESGEHSVSLDTLNKIATALGKEVQLV</sequence>
<dbReference type="InterPro" id="IPR010982">
    <property type="entry name" value="Lambda_DNA-bd_dom_sf"/>
</dbReference>
<evidence type="ECO:0000256" key="1">
    <source>
        <dbReference type="ARBA" id="ARBA00023125"/>
    </source>
</evidence>
<comment type="caution">
    <text evidence="3">The sequence shown here is derived from an EMBL/GenBank/DDBJ whole genome shotgun (WGS) entry which is preliminary data.</text>
</comment>
<dbReference type="GO" id="GO:0005829">
    <property type="term" value="C:cytosol"/>
    <property type="evidence" value="ECO:0007669"/>
    <property type="project" value="TreeGrafter"/>
</dbReference>
<gene>
    <name evidence="3" type="ORF">UW74_C0051G0009</name>
</gene>
<dbReference type="PANTHER" id="PTHR46797">
    <property type="entry name" value="HTH-TYPE TRANSCRIPTIONAL REGULATOR"/>
    <property type="match status" value="1"/>
</dbReference>
<feature type="non-terminal residue" evidence="3">
    <location>
        <position position="1"/>
    </location>
</feature>
<proteinExistence type="predicted"/>
<name>A0A0G1K055_9BACT</name>
<dbReference type="GO" id="GO:0003677">
    <property type="term" value="F:DNA binding"/>
    <property type="evidence" value="ECO:0007669"/>
    <property type="project" value="UniProtKB-KW"/>
</dbReference>
<evidence type="ECO:0000313" key="3">
    <source>
        <dbReference type="EMBL" id="KKT77020.1"/>
    </source>
</evidence>
<dbReference type="Pfam" id="PF01381">
    <property type="entry name" value="HTH_3"/>
    <property type="match status" value="1"/>
</dbReference>
<dbReference type="PROSITE" id="PS50943">
    <property type="entry name" value="HTH_CROC1"/>
    <property type="match status" value="1"/>
</dbReference>
<dbReference type="InterPro" id="IPR001387">
    <property type="entry name" value="Cro/C1-type_HTH"/>
</dbReference>
<dbReference type="InterPro" id="IPR050807">
    <property type="entry name" value="TransReg_Diox_bact_type"/>
</dbReference>
<dbReference type="PANTHER" id="PTHR46797:SF1">
    <property type="entry name" value="METHYLPHOSPHONATE SYNTHASE"/>
    <property type="match status" value="1"/>
</dbReference>
<dbReference type="SUPFAM" id="SSF47413">
    <property type="entry name" value="lambda repressor-like DNA-binding domains"/>
    <property type="match status" value="1"/>
</dbReference>
<reference evidence="3 4" key="1">
    <citation type="journal article" date="2015" name="Nature">
        <title>rRNA introns, odd ribosomes, and small enigmatic genomes across a large radiation of phyla.</title>
        <authorList>
            <person name="Brown C.T."/>
            <person name="Hug L.A."/>
            <person name="Thomas B.C."/>
            <person name="Sharon I."/>
            <person name="Castelle C.J."/>
            <person name="Singh A."/>
            <person name="Wilkins M.J."/>
            <person name="Williams K.H."/>
            <person name="Banfield J.F."/>
        </authorList>
    </citation>
    <scope>NUCLEOTIDE SEQUENCE [LARGE SCALE GENOMIC DNA]</scope>
</reference>
<dbReference type="AlphaFoldDB" id="A0A0G1K055"/>
<evidence type="ECO:0000259" key="2">
    <source>
        <dbReference type="PROSITE" id="PS50943"/>
    </source>
</evidence>
<dbReference type="EMBL" id="LCJM01000051">
    <property type="protein sequence ID" value="KKT77020.1"/>
    <property type="molecule type" value="Genomic_DNA"/>
</dbReference>
<dbReference type="Gene3D" id="1.10.260.40">
    <property type="entry name" value="lambda repressor-like DNA-binding domains"/>
    <property type="match status" value="1"/>
</dbReference>
<evidence type="ECO:0000313" key="4">
    <source>
        <dbReference type="Proteomes" id="UP000034889"/>
    </source>
</evidence>
<keyword evidence="1" id="KW-0238">DNA-binding</keyword>
<accession>A0A0G1K055</accession>
<dbReference type="CDD" id="cd00093">
    <property type="entry name" value="HTH_XRE"/>
    <property type="match status" value="1"/>
</dbReference>
<dbReference type="GO" id="GO:0003700">
    <property type="term" value="F:DNA-binding transcription factor activity"/>
    <property type="evidence" value="ECO:0007669"/>
    <property type="project" value="TreeGrafter"/>
</dbReference>
<dbReference type="Proteomes" id="UP000034889">
    <property type="component" value="Unassembled WGS sequence"/>
</dbReference>
<organism evidence="3 4">
    <name type="scientific">Candidatus Giovannonibacteria bacterium GW2011_GWC2_44_8</name>
    <dbReference type="NCBI Taxonomy" id="1618657"/>
    <lineage>
        <taxon>Bacteria</taxon>
        <taxon>Candidatus Giovannoniibacteriota</taxon>
    </lineage>
</organism>
<dbReference type="SMART" id="SM00530">
    <property type="entry name" value="HTH_XRE"/>
    <property type="match status" value="1"/>
</dbReference>
<protein>
    <submittedName>
        <fullName evidence="3">Toxin-antitoxin system, antitoxin component, Xre family</fullName>
    </submittedName>
</protein>